<dbReference type="GO" id="GO:0005737">
    <property type="term" value="C:cytoplasm"/>
    <property type="evidence" value="ECO:0007669"/>
    <property type="project" value="TreeGrafter"/>
</dbReference>
<reference evidence="5 6" key="1">
    <citation type="submission" date="2020-08" db="EMBL/GenBank/DDBJ databases">
        <title>Genomic Encyclopedia of Type Strains, Phase IV (KMG-IV): sequencing the most valuable type-strain genomes for metagenomic binning, comparative biology and taxonomic classification.</title>
        <authorList>
            <person name="Goeker M."/>
        </authorList>
    </citation>
    <scope>NUCLEOTIDE SEQUENCE [LARGE SCALE GENOMIC DNA]</scope>
    <source>
        <strain evidence="5 6">DSM 21255</strain>
    </source>
</reference>
<dbReference type="GO" id="GO:0006446">
    <property type="term" value="P:regulation of translational initiation"/>
    <property type="evidence" value="ECO:0007669"/>
    <property type="project" value="TreeGrafter"/>
</dbReference>
<dbReference type="InterPro" id="IPR001498">
    <property type="entry name" value="Impact_N"/>
</dbReference>
<dbReference type="InterPro" id="IPR020569">
    <property type="entry name" value="UPF0029_Impact_CS"/>
</dbReference>
<dbReference type="Gene3D" id="3.30.230.30">
    <property type="entry name" value="Impact, N-terminal domain"/>
    <property type="match status" value="1"/>
</dbReference>
<dbReference type="InterPro" id="IPR020568">
    <property type="entry name" value="Ribosomal_Su5_D2-typ_SF"/>
</dbReference>
<proteinExistence type="inferred from homology"/>
<sequence length="212" mass="23757">MYFSIKEPFHYETVIKKSRFICDLIPVNDAEEAKDALATIRKRYYDATHHCSALRLGTTGTLQEQSNDDGEPAGTAGRPMLHVLQQRDLTNLLAVVTRYFGGIKLGTGGLTRAYGGTLAESVSAAPIVAYVAHHRYSVQIPYDLLGALENAWKDMPYIIIDRQFTDNVRFTMDVPATTAVAFEQNLTELTAARAVWQKDPERLLMIDYDLIK</sequence>
<evidence type="ECO:0000256" key="1">
    <source>
        <dbReference type="ARBA" id="ARBA00007665"/>
    </source>
</evidence>
<dbReference type="GeneID" id="93486503"/>
<dbReference type="AlphaFoldDB" id="A0A841R5Y0"/>
<protein>
    <submittedName>
        <fullName evidence="5">Putative YigZ family protein</fullName>
    </submittedName>
</protein>
<dbReference type="NCBIfam" id="TIGR00257">
    <property type="entry name" value="IMPACT_YIGZ"/>
    <property type="match status" value="1"/>
</dbReference>
<evidence type="ECO:0000313" key="5">
    <source>
        <dbReference type="EMBL" id="MBB6478178.1"/>
    </source>
</evidence>
<dbReference type="PROSITE" id="PS00910">
    <property type="entry name" value="UPF0029"/>
    <property type="match status" value="1"/>
</dbReference>
<feature type="domain" description="Impact N-terminal" evidence="3">
    <location>
        <begin position="16"/>
        <end position="120"/>
    </location>
</feature>
<organism evidence="5 6">
    <name type="scientific">Negativicoccus succinicivorans</name>
    <dbReference type="NCBI Taxonomy" id="620903"/>
    <lineage>
        <taxon>Bacteria</taxon>
        <taxon>Bacillati</taxon>
        <taxon>Bacillota</taxon>
        <taxon>Negativicutes</taxon>
        <taxon>Veillonellales</taxon>
        <taxon>Veillonellaceae</taxon>
        <taxon>Negativicoccus</taxon>
    </lineage>
</organism>
<name>A0A841R5Y0_9FIRM</name>
<comment type="similarity">
    <text evidence="1">Belongs to the IMPACT family.</text>
</comment>
<dbReference type="RefSeq" id="WP_024048457.1">
    <property type="nucleotide sequence ID" value="NZ_CABWNB010000002.1"/>
</dbReference>
<dbReference type="SUPFAM" id="SSF54980">
    <property type="entry name" value="EF-G C-terminal domain-like"/>
    <property type="match status" value="1"/>
</dbReference>
<evidence type="ECO:0000256" key="2">
    <source>
        <dbReference type="SAM" id="MobiDB-lite"/>
    </source>
</evidence>
<dbReference type="InterPro" id="IPR023582">
    <property type="entry name" value="Impact"/>
</dbReference>
<accession>A0A841R5Y0</accession>
<feature type="domain" description="UPF0029" evidence="4">
    <location>
        <begin position="138"/>
        <end position="193"/>
    </location>
</feature>
<dbReference type="Pfam" id="PF01205">
    <property type="entry name" value="Impact_N"/>
    <property type="match status" value="1"/>
</dbReference>
<gene>
    <name evidence="5" type="ORF">HNR45_001248</name>
</gene>
<feature type="region of interest" description="Disordered" evidence="2">
    <location>
        <begin position="58"/>
        <end position="77"/>
    </location>
</feature>
<dbReference type="EMBL" id="JACHHI010000006">
    <property type="protein sequence ID" value="MBB6478178.1"/>
    <property type="molecule type" value="Genomic_DNA"/>
</dbReference>
<dbReference type="PANTHER" id="PTHR16301">
    <property type="entry name" value="IMPACT-RELATED"/>
    <property type="match status" value="1"/>
</dbReference>
<dbReference type="Pfam" id="PF09186">
    <property type="entry name" value="DUF1949"/>
    <property type="match status" value="1"/>
</dbReference>
<dbReference type="PANTHER" id="PTHR16301:SF20">
    <property type="entry name" value="IMPACT FAMILY MEMBER YIGZ"/>
    <property type="match status" value="1"/>
</dbReference>
<evidence type="ECO:0000259" key="3">
    <source>
        <dbReference type="Pfam" id="PF01205"/>
    </source>
</evidence>
<dbReference type="InterPro" id="IPR035647">
    <property type="entry name" value="EFG_III/V"/>
</dbReference>
<keyword evidence="6" id="KW-1185">Reference proteome</keyword>
<dbReference type="InterPro" id="IPR036956">
    <property type="entry name" value="Impact_N_sf"/>
</dbReference>
<dbReference type="InterPro" id="IPR015269">
    <property type="entry name" value="UPF0029_Impact_C"/>
</dbReference>
<dbReference type="OrthoDB" id="9813771at2"/>
<evidence type="ECO:0000259" key="4">
    <source>
        <dbReference type="Pfam" id="PF09186"/>
    </source>
</evidence>
<dbReference type="SUPFAM" id="SSF54211">
    <property type="entry name" value="Ribosomal protein S5 domain 2-like"/>
    <property type="match status" value="1"/>
</dbReference>
<comment type="caution">
    <text evidence="5">The sequence shown here is derived from an EMBL/GenBank/DDBJ whole genome shotgun (WGS) entry which is preliminary data.</text>
</comment>
<evidence type="ECO:0000313" key="6">
    <source>
        <dbReference type="Proteomes" id="UP000591941"/>
    </source>
</evidence>
<dbReference type="Gene3D" id="3.30.70.240">
    <property type="match status" value="1"/>
</dbReference>
<dbReference type="InterPro" id="IPR015796">
    <property type="entry name" value="Impact_YigZ-like"/>
</dbReference>
<dbReference type="Proteomes" id="UP000591941">
    <property type="component" value="Unassembled WGS sequence"/>
</dbReference>